<keyword evidence="3" id="KW-1185">Reference proteome</keyword>
<evidence type="ECO:0008006" key="4">
    <source>
        <dbReference type="Google" id="ProtNLM"/>
    </source>
</evidence>
<keyword evidence="1" id="KW-1133">Transmembrane helix</keyword>
<sequence>MLQKMMDRIALLPEWAKEAYILLAITLIGILVVYKVAEPIVHWMVFKKMIHLLSYAVSSFGILASLLLLTVWSGDEHYAYLLKVVLQGFAAFGGGLIITTIYRRFTKRIR</sequence>
<comment type="caution">
    <text evidence="2">The sequence shown here is derived from an EMBL/GenBank/DDBJ whole genome shotgun (WGS) entry which is preliminary data.</text>
</comment>
<protein>
    <recommendedName>
        <fullName evidence="4">Holin</fullName>
    </recommendedName>
</protein>
<dbReference type="EMBL" id="JBHRSA010000028">
    <property type="protein sequence ID" value="MFC3039912.1"/>
    <property type="molecule type" value="Genomic_DNA"/>
</dbReference>
<dbReference type="RefSeq" id="WP_390270288.1">
    <property type="nucleotide sequence ID" value="NZ_JBHRSA010000028.1"/>
</dbReference>
<feature type="transmembrane region" description="Helical" evidence="1">
    <location>
        <begin position="49"/>
        <end position="72"/>
    </location>
</feature>
<organism evidence="2 3">
    <name type="scientific">Virgibacillus xinjiangensis</name>
    <dbReference type="NCBI Taxonomy" id="393090"/>
    <lineage>
        <taxon>Bacteria</taxon>
        <taxon>Bacillati</taxon>
        <taxon>Bacillota</taxon>
        <taxon>Bacilli</taxon>
        <taxon>Bacillales</taxon>
        <taxon>Bacillaceae</taxon>
        <taxon>Virgibacillus</taxon>
    </lineage>
</organism>
<evidence type="ECO:0000256" key="1">
    <source>
        <dbReference type="SAM" id="Phobius"/>
    </source>
</evidence>
<accession>A0ABV7CU99</accession>
<feature type="transmembrane region" description="Helical" evidence="1">
    <location>
        <begin position="78"/>
        <end position="102"/>
    </location>
</feature>
<evidence type="ECO:0000313" key="2">
    <source>
        <dbReference type="EMBL" id="MFC3039912.1"/>
    </source>
</evidence>
<feature type="transmembrane region" description="Helical" evidence="1">
    <location>
        <begin position="20"/>
        <end position="37"/>
    </location>
</feature>
<name>A0ABV7CU99_9BACI</name>
<keyword evidence="1" id="KW-0812">Transmembrane</keyword>
<reference evidence="3" key="1">
    <citation type="journal article" date="2019" name="Int. J. Syst. Evol. Microbiol.">
        <title>The Global Catalogue of Microorganisms (GCM) 10K type strain sequencing project: providing services to taxonomists for standard genome sequencing and annotation.</title>
        <authorList>
            <consortium name="The Broad Institute Genomics Platform"/>
            <consortium name="The Broad Institute Genome Sequencing Center for Infectious Disease"/>
            <person name="Wu L."/>
            <person name="Ma J."/>
        </authorList>
    </citation>
    <scope>NUCLEOTIDE SEQUENCE [LARGE SCALE GENOMIC DNA]</scope>
    <source>
        <strain evidence="3">KCTC 13128</strain>
    </source>
</reference>
<gene>
    <name evidence="2" type="ORF">ACFOGI_06570</name>
</gene>
<dbReference type="Proteomes" id="UP001595279">
    <property type="component" value="Unassembled WGS sequence"/>
</dbReference>
<evidence type="ECO:0000313" key="3">
    <source>
        <dbReference type="Proteomes" id="UP001595279"/>
    </source>
</evidence>
<keyword evidence="1" id="KW-0472">Membrane</keyword>
<proteinExistence type="predicted"/>